<keyword evidence="7" id="KW-0256">Endoplasmic reticulum</keyword>
<dbReference type="SMART" id="SM01190">
    <property type="entry name" value="EMP24_GP25L"/>
    <property type="match status" value="1"/>
</dbReference>
<dbReference type="FunCoup" id="A0A6P7IDD2">
    <property type="interactions" value="30"/>
</dbReference>
<dbReference type="InterPro" id="IPR015720">
    <property type="entry name" value="Emp24-like"/>
</dbReference>
<feature type="domain" description="GOLD" evidence="13">
    <location>
        <begin position="31"/>
        <end position="113"/>
    </location>
</feature>
<evidence type="ECO:0000256" key="6">
    <source>
        <dbReference type="ARBA" id="ARBA00022729"/>
    </source>
</evidence>
<protein>
    <submittedName>
        <fullName evidence="15">Transmembrane emp24 domain-containing protein 3</fullName>
    </submittedName>
</protein>
<keyword evidence="5 10" id="KW-0812">Transmembrane</keyword>
<dbReference type="AlphaFoldDB" id="A0A6P7IDD2"/>
<evidence type="ECO:0000256" key="1">
    <source>
        <dbReference type="ARBA" id="ARBA00004115"/>
    </source>
</evidence>
<sequence>MLCLLALSSVLLHVCVVSATELTFELPDNDKQCFFEELEKDVKFDIDYQVISGGNYDVDCFVTDPHNNVLYNERKKQYDSFSHTTAMKGVYKVCFSNEFSTFTHKTVYLDFRHGEEEPLLDSMRKNTALTQLESSCVAIHEILKVVIDSQTWYRLREAHDRTRADHLLDRVTYWSIGETVMLFAIGIGQVMLLKSFFADKKGSVMATT</sequence>
<keyword evidence="6 12" id="KW-0732">Signal</keyword>
<dbReference type="GeneID" id="114433838"/>
<dbReference type="Pfam" id="PF01105">
    <property type="entry name" value="EMP24_GP25L"/>
    <property type="match status" value="1"/>
</dbReference>
<comment type="similarity">
    <text evidence="4 10">Belongs to the EMP24/GP25L family.</text>
</comment>
<evidence type="ECO:0000259" key="13">
    <source>
        <dbReference type="PROSITE" id="PS50866"/>
    </source>
</evidence>
<evidence type="ECO:0000256" key="8">
    <source>
        <dbReference type="ARBA" id="ARBA00022989"/>
    </source>
</evidence>
<keyword evidence="14" id="KW-1185">Reference proteome</keyword>
<dbReference type="GO" id="GO:0033116">
    <property type="term" value="C:endoplasmic reticulum-Golgi intermediate compartment membrane"/>
    <property type="evidence" value="ECO:0007669"/>
    <property type="project" value="UniProtKB-SubCell"/>
</dbReference>
<evidence type="ECO:0000256" key="12">
    <source>
        <dbReference type="SAM" id="SignalP"/>
    </source>
</evidence>
<dbReference type="PANTHER" id="PTHR22811">
    <property type="entry name" value="TRANSMEMBRANE EMP24 DOMAIN-CONTAINING PROTEIN"/>
    <property type="match status" value="1"/>
</dbReference>
<gene>
    <name evidence="15" type="primary">tmed3</name>
</gene>
<feature type="chain" id="PRO_5027754836" evidence="12">
    <location>
        <begin position="20"/>
        <end position="208"/>
    </location>
</feature>
<feature type="transmembrane region" description="Helical" evidence="11">
    <location>
        <begin position="171"/>
        <end position="193"/>
    </location>
</feature>
<evidence type="ECO:0000256" key="9">
    <source>
        <dbReference type="ARBA" id="ARBA00023136"/>
    </source>
</evidence>
<keyword evidence="9 11" id="KW-0472">Membrane</keyword>
<evidence type="ECO:0000256" key="2">
    <source>
        <dbReference type="ARBA" id="ARBA00004151"/>
    </source>
</evidence>
<dbReference type="Proteomes" id="UP000515145">
    <property type="component" value="Chromosome 3"/>
</dbReference>
<feature type="signal peptide" evidence="12">
    <location>
        <begin position="1"/>
        <end position="19"/>
    </location>
</feature>
<reference evidence="15" key="1">
    <citation type="submission" date="2025-08" db="UniProtKB">
        <authorList>
            <consortium name="RefSeq"/>
        </authorList>
    </citation>
    <scope>IDENTIFICATION</scope>
</reference>
<dbReference type="GO" id="GO:0005789">
    <property type="term" value="C:endoplasmic reticulum membrane"/>
    <property type="evidence" value="ECO:0007669"/>
    <property type="project" value="UniProtKB-SubCell"/>
</dbReference>
<keyword evidence="8 11" id="KW-1133">Transmembrane helix</keyword>
<evidence type="ECO:0000256" key="3">
    <source>
        <dbReference type="ARBA" id="ARBA00004619"/>
    </source>
</evidence>
<dbReference type="RefSeq" id="XP_028258374.1">
    <property type="nucleotide sequence ID" value="XM_028402573.1"/>
</dbReference>
<dbReference type="InParanoid" id="A0A6P7IDD2"/>
<evidence type="ECO:0000256" key="5">
    <source>
        <dbReference type="ARBA" id="ARBA00022692"/>
    </source>
</evidence>
<dbReference type="CTD" id="23423"/>
<accession>A0A6P7IDD2</accession>
<evidence type="ECO:0000256" key="4">
    <source>
        <dbReference type="ARBA" id="ARBA00007104"/>
    </source>
</evidence>
<evidence type="ECO:0000256" key="7">
    <source>
        <dbReference type="ARBA" id="ARBA00022824"/>
    </source>
</evidence>
<dbReference type="InterPro" id="IPR036598">
    <property type="entry name" value="GOLD_dom_sf"/>
</dbReference>
<dbReference type="GO" id="GO:0005794">
    <property type="term" value="C:Golgi apparatus"/>
    <property type="evidence" value="ECO:0007669"/>
    <property type="project" value="UniProtKB-SubCell"/>
</dbReference>
<evidence type="ECO:0000313" key="14">
    <source>
        <dbReference type="Proteomes" id="UP000515145"/>
    </source>
</evidence>
<name>A0A6P7IDD2_9TELE</name>
<evidence type="ECO:0000256" key="11">
    <source>
        <dbReference type="SAM" id="Phobius"/>
    </source>
</evidence>
<dbReference type="PROSITE" id="PS50866">
    <property type="entry name" value="GOLD"/>
    <property type="match status" value="1"/>
</dbReference>
<dbReference type="SUPFAM" id="SSF101576">
    <property type="entry name" value="Supernatant protein factor (SPF), C-terminal domain"/>
    <property type="match status" value="1"/>
</dbReference>
<comment type="subcellular location">
    <subcellularLocation>
        <location evidence="1">Endoplasmic reticulum membrane</location>
        <topology evidence="1">Single-pass type I membrane protein</topology>
    </subcellularLocation>
    <subcellularLocation>
        <location evidence="2">Endoplasmic reticulum-Golgi intermediate compartment membrane</location>
        <topology evidence="2">Single-pass type I membrane protein</topology>
    </subcellularLocation>
    <subcellularLocation>
        <location evidence="3">Golgi apparatus</location>
        <location evidence="3">cis-Golgi network membrane</location>
        <topology evidence="3">Single-pass type I membrane protein</topology>
    </subcellularLocation>
    <subcellularLocation>
        <location evidence="10">Membrane</location>
        <topology evidence="10">Single-pass type I membrane protein</topology>
    </subcellularLocation>
</comment>
<dbReference type="OrthoDB" id="62956at2759"/>
<organism evidence="14 15">
    <name type="scientific">Parambassis ranga</name>
    <name type="common">Indian glassy fish</name>
    <dbReference type="NCBI Taxonomy" id="210632"/>
    <lineage>
        <taxon>Eukaryota</taxon>
        <taxon>Metazoa</taxon>
        <taxon>Chordata</taxon>
        <taxon>Craniata</taxon>
        <taxon>Vertebrata</taxon>
        <taxon>Euteleostomi</taxon>
        <taxon>Actinopterygii</taxon>
        <taxon>Neopterygii</taxon>
        <taxon>Teleostei</taxon>
        <taxon>Neoteleostei</taxon>
        <taxon>Acanthomorphata</taxon>
        <taxon>Ovalentaria</taxon>
        <taxon>Ambassidae</taxon>
        <taxon>Parambassis</taxon>
    </lineage>
</organism>
<evidence type="ECO:0000313" key="15">
    <source>
        <dbReference type="RefSeq" id="XP_028258374.1"/>
    </source>
</evidence>
<evidence type="ECO:0000256" key="10">
    <source>
        <dbReference type="RuleBase" id="RU003827"/>
    </source>
</evidence>
<dbReference type="InterPro" id="IPR009038">
    <property type="entry name" value="GOLD_dom"/>
</dbReference>
<dbReference type="Gene3D" id="2.60.120.680">
    <property type="entry name" value="GOLD domain"/>
    <property type="match status" value="1"/>
</dbReference>
<proteinExistence type="inferred from homology"/>